<feature type="transmembrane region" description="Helical" evidence="1">
    <location>
        <begin position="80"/>
        <end position="101"/>
    </location>
</feature>
<dbReference type="Proteomes" id="UP000269721">
    <property type="component" value="Unassembled WGS sequence"/>
</dbReference>
<dbReference type="AlphaFoldDB" id="A0A4P9WB09"/>
<name>A0A4P9WB09_9FUNG</name>
<reference evidence="3" key="1">
    <citation type="journal article" date="2018" name="Nat. Microbiol.">
        <title>Leveraging single-cell genomics to expand the fungal tree of life.</title>
        <authorList>
            <person name="Ahrendt S.R."/>
            <person name="Quandt C.A."/>
            <person name="Ciobanu D."/>
            <person name="Clum A."/>
            <person name="Salamov A."/>
            <person name="Andreopoulos B."/>
            <person name="Cheng J.F."/>
            <person name="Woyke T."/>
            <person name="Pelin A."/>
            <person name="Henrissat B."/>
            <person name="Reynolds N.K."/>
            <person name="Benny G.L."/>
            <person name="Smith M.E."/>
            <person name="James T.Y."/>
            <person name="Grigoriev I.V."/>
        </authorList>
    </citation>
    <scope>NUCLEOTIDE SEQUENCE [LARGE SCALE GENOMIC DNA]</scope>
</reference>
<evidence type="ECO:0000313" key="2">
    <source>
        <dbReference type="EMBL" id="RKO89801.1"/>
    </source>
</evidence>
<keyword evidence="1" id="KW-0472">Membrane</keyword>
<keyword evidence="1" id="KW-0812">Transmembrane</keyword>
<evidence type="ECO:0000256" key="1">
    <source>
        <dbReference type="SAM" id="Phobius"/>
    </source>
</evidence>
<keyword evidence="1" id="KW-1133">Transmembrane helix</keyword>
<gene>
    <name evidence="2" type="ORF">BDK51DRAFT_28149</name>
</gene>
<evidence type="ECO:0000313" key="3">
    <source>
        <dbReference type="Proteomes" id="UP000269721"/>
    </source>
</evidence>
<protein>
    <submittedName>
        <fullName evidence="2">Uncharacterized protein</fullName>
    </submittedName>
</protein>
<keyword evidence="3" id="KW-1185">Reference proteome</keyword>
<sequence length="133" mass="14358">MLWRRPDHVQGYPEDVRTPPLASILRRAPVRAVAVLAALVAQDAESLWWISSWWLSGIATVALALMVGVGLRGFAEVKNLFAVVGGFDVLITVFVGDIFMLDEAFVAFAEDPGLGDFRNCGGQHLGGWGMSGD</sequence>
<proteinExistence type="predicted"/>
<dbReference type="EMBL" id="KZ995879">
    <property type="protein sequence ID" value="RKO89801.1"/>
    <property type="molecule type" value="Genomic_DNA"/>
</dbReference>
<organism evidence="2 3">
    <name type="scientific">Blyttiomyces helicus</name>
    <dbReference type="NCBI Taxonomy" id="388810"/>
    <lineage>
        <taxon>Eukaryota</taxon>
        <taxon>Fungi</taxon>
        <taxon>Fungi incertae sedis</taxon>
        <taxon>Chytridiomycota</taxon>
        <taxon>Chytridiomycota incertae sedis</taxon>
        <taxon>Chytridiomycetes</taxon>
        <taxon>Chytridiomycetes incertae sedis</taxon>
        <taxon>Blyttiomyces</taxon>
    </lineage>
</organism>
<feature type="transmembrane region" description="Helical" evidence="1">
    <location>
        <begin position="47"/>
        <end position="68"/>
    </location>
</feature>
<accession>A0A4P9WB09</accession>